<accession>A0A0K0ED79</accession>
<keyword evidence="2" id="KW-1185">Reference proteome</keyword>
<keyword evidence="1" id="KW-0472">Membrane</keyword>
<name>A0A0K0ED79_STRER</name>
<reference evidence="3" key="1">
    <citation type="submission" date="2015-08" db="UniProtKB">
        <authorList>
            <consortium name="WormBaseParasite"/>
        </authorList>
    </citation>
    <scope>IDENTIFICATION</scope>
</reference>
<feature type="transmembrane region" description="Helical" evidence="1">
    <location>
        <begin position="12"/>
        <end position="35"/>
    </location>
</feature>
<feature type="transmembrane region" description="Helical" evidence="1">
    <location>
        <begin position="109"/>
        <end position="128"/>
    </location>
</feature>
<dbReference type="Proteomes" id="UP000035681">
    <property type="component" value="Unplaced"/>
</dbReference>
<organism evidence="3">
    <name type="scientific">Strongyloides stercoralis</name>
    <name type="common">Threadworm</name>
    <dbReference type="NCBI Taxonomy" id="6248"/>
    <lineage>
        <taxon>Eukaryota</taxon>
        <taxon>Metazoa</taxon>
        <taxon>Ecdysozoa</taxon>
        <taxon>Nematoda</taxon>
        <taxon>Chromadorea</taxon>
        <taxon>Rhabditida</taxon>
        <taxon>Tylenchina</taxon>
        <taxon>Panagrolaimomorpha</taxon>
        <taxon>Strongyloidoidea</taxon>
        <taxon>Strongyloididae</taxon>
        <taxon>Strongyloides</taxon>
    </lineage>
</organism>
<dbReference type="WBParaSite" id="SSTP_0000744200.1">
    <property type="protein sequence ID" value="SSTP_0000744200.1"/>
    <property type="gene ID" value="SSTP_0000744200"/>
</dbReference>
<dbReference type="AlphaFoldDB" id="A0A0K0ED79"/>
<keyword evidence="1" id="KW-1133">Transmembrane helix</keyword>
<evidence type="ECO:0000313" key="3">
    <source>
        <dbReference type="WBParaSite" id="SSTP_0000744200.1"/>
    </source>
</evidence>
<dbReference type="WBParaSite" id="TCONS_00011015.p1">
    <property type="protein sequence ID" value="TCONS_00011015.p1"/>
    <property type="gene ID" value="XLOC_004954"/>
</dbReference>
<proteinExistence type="predicted"/>
<protein>
    <submittedName>
        <fullName evidence="3">GOLD domain-containing protein</fullName>
    </submittedName>
</protein>
<sequence length="139" mass="16993">MYKFNIIKELLFYFVIVLIYIYIIIIIFNKVGWIITYEKNDDICMKEKLYIYKNLEIEMAEQEKKISFGFTSKSIFKDSVINLLQKMDNCHRTNNAIKMSQVKFYQTKSFMFSVLFLPMYFLLIFKIYKLMKNYSYLIF</sequence>
<evidence type="ECO:0000313" key="2">
    <source>
        <dbReference type="Proteomes" id="UP000035681"/>
    </source>
</evidence>
<keyword evidence="1" id="KW-0812">Transmembrane</keyword>
<evidence type="ECO:0000256" key="1">
    <source>
        <dbReference type="SAM" id="Phobius"/>
    </source>
</evidence>